<dbReference type="Pfam" id="PF07568">
    <property type="entry name" value="HisKA_2"/>
    <property type="match status" value="1"/>
</dbReference>
<evidence type="ECO:0000259" key="4">
    <source>
        <dbReference type="PROSITE" id="PS50113"/>
    </source>
</evidence>
<dbReference type="EC" id="2.7.3.-" evidence="5"/>
<dbReference type="SUPFAM" id="SSF55874">
    <property type="entry name" value="ATPase domain of HSP90 chaperone/DNA topoisomerase II/histidine kinase"/>
    <property type="match status" value="1"/>
</dbReference>
<dbReference type="CDD" id="cd00130">
    <property type="entry name" value="PAS"/>
    <property type="match status" value="3"/>
</dbReference>
<keyword evidence="5" id="KW-0808">Transferase</keyword>
<dbReference type="PROSITE" id="PS50112">
    <property type="entry name" value="PAS"/>
    <property type="match status" value="3"/>
</dbReference>
<dbReference type="InterPro" id="IPR013655">
    <property type="entry name" value="PAS_fold_3"/>
</dbReference>
<reference evidence="5 6" key="1">
    <citation type="journal article" date="2002" name="J. Mol. Microbiol. Biotechnol.">
        <title>The genome of Methanosarcina mazei: evidence for lateral gene transfer between Bacteria and Archaea.</title>
        <authorList>
            <person name="Deppenmeier U."/>
            <person name="Johann A."/>
            <person name="Hartsch T."/>
            <person name="Merkl R."/>
            <person name="Schmitz R.A."/>
            <person name="Martinez-Arias R."/>
            <person name="Henne A."/>
            <person name="Wiezer A."/>
            <person name="Baumer S."/>
            <person name="Jacobi C."/>
            <person name="Bruggemann H."/>
            <person name="Lienard T."/>
            <person name="Christmann A."/>
            <person name="Bomeke M."/>
            <person name="Steckel S."/>
            <person name="Bhattacharyya A."/>
            <person name="Lykidis A."/>
            <person name="Overbeek R."/>
            <person name="Klenk H.P."/>
            <person name="Gunsalus R.P."/>
            <person name="Fritz H.J."/>
            <person name="Gottschalk G."/>
        </authorList>
    </citation>
    <scope>NUCLEOTIDE SEQUENCE [LARGE SCALE GENOMIC DNA]</scope>
    <source>
        <strain evidence="6">ATCC BAA-159 / DSM 3647 / Goe1 / Go1 / JCM 11833 / OCM 88</strain>
    </source>
</reference>
<dbReference type="InterPro" id="IPR000014">
    <property type="entry name" value="PAS"/>
</dbReference>
<dbReference type="Proteomes" id="UP000000595">
    <property type="component" value="Chromosome"/>
</dbReference>
<dbReference type="InterPro" id="IPR013656">
    <property type="entry name" value="PAS_4"/>
</dbReference>
<feature type="domain" description="PAC" evidence="4">
    <location>
        <begin position="209"/>
        <end position="261"/>
    </location>
</feature>
<dbReference type="InterPro" id="IPR001610">
    <property type="entry name" value="PAC"/>
</dbReference>
<dbReference type="HOGENOM" id="CLU_000445_114_57_2"/>
<dbReference type="PROSITE" id="PS50109">
    <property type="entry name" value="HIS_KIN"/>
    <property type="match status" value="1"/>
</dbReference>
<dbReference type="SUPFAM" id="SSF55785">
    <property type="entry name" value="PYP-like sensor domain (PAS domain)"/>
    <property type="match status" value="5"/>
</dbReference>
<dbReference type="Pfam" id="PF08448">
    <property type="entry name" value="PAS_4"/>
    <property type="match status" value="2"/>
</dbReference>
<dbReference type="Gene3D" id="2.10.70.100">
    <property type="match status" value="1"/>
</dbReference>
<dbReference type="Gene3D" id="3.30.450.20">
    <property type="entry name" value="PAS domain"/>
    <property type="match status" value="5"/>
</dbReference>
<dbReference type="NCBIfam" id="TIGR00229">
    <property type="entry name" value="sensory_box"/>
    <property type="match status" value="5"/>
</dbReference>
<dbReference type="Pfam" id="PF08447">
    <property type="entry name" value="PAS_3"/>
    <property type="match status" value="1"/>
</dbReference>
<dbReference type="PROSITE" id="PS50113">
    <property type="entry name" value="PAC"/>
    <property type="match status" value="3"/>
</dbReference>
<evidence type="ECO:0000256" key="1">
    <source>
        <dbReference type="SAM" id="Coils"/>
    </source>
</evidence>
<feature type="domain" description="Histidine kinase" evidence="2">
    <location>
        <begin position="667"/>
        <end position="882"/>
    </location>
</feature>
<dbReference type="InterPro" id="IPR005467">
    <property type="entry name" value="His_kinase_dom"/>
</dbReference>
<feature type="coiled-coil region" evidence="1">
    <location>
        <begin position="249"/>
        <end position="287"/>
    </location>
</feature>
<proteinExistence type="predicted"/>
<feature type="domain" description="PAS" evidence="3">
    <location>
        <begin position="313"/>
        <end position="357"/>
    </location>
</feature>
<evidence type="ECO:0000313" key="6">
    <source>
        <dbReference type="Proteomes" id="UP000000595"/>
    </source>
</evidence>
<feature type="domain" description="PAC" evidence="4">
    <location>
        <begin position="360"/>
        <end position="411"/>
    </location>
</feature>
<dbReference type="eggNOG" id="arCOG02350">
    <property type="taxonomic scope" value="Archaea"/>
</dbReference>
<dbReference type="EMBL" id="AE008384">
    <property type="protein sequence ID" value="AAM32131.1"/>
    <property type="molecule type" value="Genomic_DNA"/>
</dbReference>
<dbReference type="KEGG" id="mma:MM_2435"/>
<dbReference type="InterPro" id="IPR000700">
    <property type="entry name" value="PAS-assoc_C"/>
</dbReference>
<dbReference type="SMART" id="SM00387">
    <property type="entry name" value="HATPase_c"/>
    <property type="match status" value="1"/>
</dbReference>
<dbReference type="Pfam" id="PF02518">
    <property type="entry name" value="HATPase_c"/>
    <property type="match status" value="1"/>
</dbReference>
<dbReference type="PANTHER" id="PTHR43065">
    <property type="entry name" value="SENSOR HISTIDINE KINASE"/>
    <property type="match status" value="1"/>
</dbReference>
<gene>
    <name evidence="5" type="ordered locus">MM_2435</name>
</gene>
<keyword evidence="5" id="KW-0418">Kinase</keyword>
<protein>
    <submittedName>
        <fullName evidence="5">Hypothetical sensory transduction histidine kinase</fullName>
        <ecNumber evidence="5">2.7.3.-</ecNumber>
    </submittedName>
</protein>
<dbReference type="SMART" id="SM00091">
    <property type="entry name" value="PAS"/>
    <property type="match status" value="4"/>
</dbReference>
<dbReference type="SMART" id="SM00086">
    <property type="entry name" value="PAC"/>
    <property type="match status" value="3"/>
</dbReference>
<organism evidence="5 6">
    <name type="scientific">Methanosarcina mazei (strain ATCC BAA-159 / DSM 3647 / Goe1 / Go1 / JCM 11833 / OCM 88)</name>
    <name type="common">Methanosarcina frisia</name>
    <dbReference type="NCBI Taxonomy" id="192952"/>
    <lineage>
        <taxon>Archaea</taxon>
        <taxon>Methanobacteriati</taxon>
        <taxon>Methanobacteriota</taxon>
        <taxon>Stenosarchaea group</taxon>
        <taxon>Methanomicrobia</taxon>
        <taxon>Methanosarcinales</taxon>
        <taxon>Methanosarcinaceae</taxon>
        <taxon>Methanosarcina</taxon>
    </lineage>
</organism>
<feature type="domain" description="PAS" evidence="3">
    <location>
        <begin position="408"/>
        <end position="466"/>
    </location>
</feature>
<accession>Q8PUA2</accession>
<keyword evidence="1" id="KW-0175">Coiled coil</keyword>
<dbReference type="PANTHER" id="PTHR43065:SF23">
    <property type="entry name" value="SENSOR HISTIDINE KINASE PDTAS"/>
    <property type="match status" value="1"/>
</dbReference>
<name>Q8PUA2_METMA</name>
<dbReference type="Pfam" id="PF13426">
    <property type="entry name" value="PAS_9"/>
    <property type="match status" value="2"/>
</dbReference>
<dbReference type="InterPro" id="IPR003594">
    <property type="entry name" value="HATPase_dom"/>
</dbReference>
<evidence type="ECO:0000259" key="2">
    <source>
        <dbReference type="PROSITE" id="PS50109"/>
    </source>
</evidence>
<dbReference type="eggNOG" id="arCOG04001">
    <property type="taxonomic scope" value="Archaea"/>
</dbReference>
<dbReference type="PATRIC" id="fig|192952.21.peg.2787"/>
<dbReference type="Gene3D" id="3.30.565.10">
    <property type="entry name" value="Histidine kinase-like ATPase, C-terminal domain"/>
    <property type="match status" value="1"/>
</dbReference>
<dbReference type="InterPro" id="IPR035965">
    <property type="entry name" value="PAS-like_dom_sf"/>
</dbReference>
<dbReference type="GO" id="GO:0016301">
    <property type="term" value="F:kinase activity"/>
    <property type="evidence" value="ECO:0007669"/>
    <property type="project" value="UniProtKB-KW"/>
</dbReference>
<dbReference type="AlphaFoldDB" id="Q8PUA2"/>
<feature type="domain" description="PAC" evidence="4">
    <location>
        <begin position="481"/>
        <end position="533"/>
    </location>
</feature>
<sequence length="885" mass="101151">MRKSEERYRTLFMNMTDGFLLAEIICNKEGKPYDYRYLEVNPAFELHTGMKREQILGRTVLEVFPHVDRKRVEKYLEIAFTDKAKHFEVFSQKMCKYLDVYVFSPEKGKIAIIFIDITERKQIEEKTHQRAEEIETVMEVAPIAILISHDPQCDNITGNKMANEFYGVKTGENVSANIVPVRRYFHKSHELATDELPMQKAAFKGIDVRNEEIDVLLPGGEWRALLGSASPLHDAEGNVRGGVAAFMDITQRKKAEAKLKETLDNLEELVKQRTEELEKAYDSLKESEEHLRLTLEGSKAGMWMWDLRANWKITPQMNALLGRSESSPIKYEEFISMIHPEDQERVAQAWNKAIECKDFYDQEYRIFLPDGSIHWLSSKGSVIELHSGIRQLMGITTDITERKQAEEKIRYLANIVESSNDAIITKSLDGIITSWNKGAEQIYGYTAEEILGKNMTTLVPFPSDHEMEALIERIKKGEKVEHYETLRLRKDGIIINVSLSLSPVFDVTGKLTAISAIVKDITRSKKAEEALRKSKEQYQTLFNSISEGFANCKAIYNEHGTLCDLLILDINPAGARLSGCEREAQIGKTMREIWPDVEDYWFEAYQKVDQTGESIQFENFGNMPGKWFTIQIDRIEKGQFAVTFRDITEKKVAQEALAKIETARNKEIHHRIKNNLQVISSLLDLAAEKFRNKNHLDSYEVLEAFRESQNRVMSIAYIHKELHEGEGLEKLNFSLYLEKLAENLFQTYSVGHSGISLDLDLEDNVFFDTDIAVPLGMIVNELISNSLKYAFQGRDKGTIRIKLFSEGVINESNSKDELKRKNTKYTLTVSDNGIGIPDNINLENTDTLGLQLVSTLVDQLDGKIKIGRDQGTEFNICFNTCNNGD</sequence>
<feature type="domain" description="PAS" evidence="3">
    <location>
        <begin position="4"/>
        <end position="83"/>
    </location>
</feature>
<evidence type="ECO:0000313" key="5">
    <source>
        <dbReference type="EMBL" id="AAM32131.1"/>
    </source>
</evidence>
<evidence type="ECO:0000259" key="3">
    <source>
        <dbReference type="PROSITE" id="PS50112"/>
    </source>
</evidence>
<dbReference type="InterPro" id="IPR036890">
    <property type="entry name" value="HATPase_C_sf"/>
</dbReference>
<dbReference type="InterPro" id="IPR011495">
    <property type="entry name" value="Sig_transdc_His_kin_sub2_dim/P"/>
</dbReference>